<evidence type="ECO:0000313" key="2">
    <source>
        <dbReference type="EMBL" id="CAG6483313.1"/>
    </source>
</evidence>
<accession>A0A8D8FUL3</accession>
<name>A0A8D8FUL3_CULPI</name>
<proteinExistence type="predicted"/>
<feature type="region of interest" description="Disordered" evidence="1">
    <location>
        <begin position="121"/>
        <end position="140"/>
    </location>
</feature>
<dbReference type="AlphaFoldDB" id="A0A8D8FUL3"/>
<reference evidence="2" key="1">
    <citation type="submission" date="2021-05" db="EMBL/GenBank/DDBJ databases">
        <authorList>
            <person name="Alioto T."/>
            <person name="Alioto T."/>
            <person name="Gomez Garrido J."/>
        </authorList>
    </citation>
    <scope>NUCLEOTIDE SEQUENCE</scope>
</reference>
<dbReference type="EMBL" id="HBUE01095852">
    <property type="protein sequence ID" value="CAG6483313.1"/>
    <property type="molecule type" value="Transcribed_RNA"/>
</dbReference>
<organism evidence="2">
    <name type="scientific">Culex pipiens</name>
    <name type="common">House mosquito</name>
    <dbReference type="NCBI Taxonomy" id="7175"/>
    <lineage>
        <taxon>Eukaryota</taxon>
        <taxon>Metazoa</taxon>
        <taxon>Ecdysozoa</taxon>
        <taxon>Arthropoda</taxon>
        <taxon>Hexapoda</taxon>
        <taxon>Insecta</taxon>
        <taxon>Pterygota</taxon>
        <taxon>Neoptera</taxon>
        <taxon>Endopterygota</taxon>
        <taxon>Diptera</taxon>
        <taxon>Nematocera</taxon>
        <taxon>Culicoidea</taxon>
        <taxon>Culicidae</taxon>
        <taxon>Culicinae</taxon>
        <taxon>Culicini</taxon>
        <taxon>Culex</taxon>
        <taxon>Culex</taxon>
    </lineage>
</organism>
<evidence type="ECO:0000256" key="1">
    <source>
        <dbReference type="SAM" id="MobiDB-lite"/>
    </source>
</evidence>
<sequence>MYLRTNFPGFTSSQPPAAMFVSISVAVADAAVAETDVDAAGGAEFCDVAVGLAGRTAMLAGTGDAAEAAAVPGPATLLATVEDAIRLFAGSPLLAALTVATPGQVLLLALELLLLLPTEGGAGDGDSEHESGEDSDDDEDDDDILLVLLTAAAAAAATIW</sequence>
<protein>
    <submittedName>
        <fullName evidence="2">(northern house mosquito) hypothetical protein</fullName>
    </submittedName>
</protein>